<comment type="caution">
    <text evidence="2">The sequence shown here is derived from an EMBL/GenBank/DDBJ whole genome shotgun (WGS) entry which is preliminary data.</text>
</comment>
<protein>
    <submittedName>
        <fullName evidence="2">Uncharacterized protein</fullName>
    </submittedName>
</protein>
<evidence type="ECO:0000313" key="2">
    <source>
        <dbReference type="EMBL" id="ONH72437.1"/>
    </source>
</evidence>
<evidence type="ECO:0000313" key="3">
    <source>
        <dbReference type="Proteomes" id="UP000189274"/>
    </source>
</evidence>
<dbReference type="Proteomes" id="UP000189274">
    <property type="component" value="Unassembled WGS sequence"/>
</dbReference>
<name>A0A1V2LKF1_PICKU</name>
<proteinExistence type="predicted"/>
<gene>
    <name evidence="2" type="ORF">BOH78_3822</name>
</gene>
<dbReference type="VEuPathDB" id="FungiDB:C5L36_0E04980"/>
<sequence>MRIIIDLKGFDSTCISVNLKSYAPSAFALQSTVQFEEARKGGYKGFDRADLEYRAYYLLQRQTFIYYQLSMLRYLLSKPHRETFFPRKLYYVGPHSFIPSKEDIDDYIEKPRVVYLFSRHNYNQFVSIVMSRKNETELQLLKIEEDHSGIKEFVQSNWRSFKDGIYKVLLIKEPGFTVFDWEKFDRFYDKFSCSLQWFETLDIRNSPEVYLHELRDGLALSEYLSFVITGQCRGGNRSMLYDRVKSIEETNHEKRKVYGIEHGAINLLLKGFELREKIHRHRQRRREWNDLKIEDNAAGKEVRKASGVEGRYNSCTMNASTITEVGSTTSSVNGLGTESVDFFEKLCSTLRAEKNKHSWCTHTPQKTKEPKEKEKEKEKKKSKEGFILNEVADAYGRKTPNSKNIGPWLSRVVANRRSRRDESACHTNKIVKDALLTDSAHPYPFFKFVQGVYGSDCELDQPVMVGEEYVRYGWTFYREAALWDEVVATYQEITPEEDRYFGYNTRTKRWSSWWNRYDRRVCSALQQLQKRYLDVNSGTSKLQQLSDQEARDRDNVLQVTSMNVNTGKSSES</sequence>
<dbReference type="EMBL" id="MQVM01000021">
    <property type="protein sequence ID" value="ONH72437.1"/>
    <property type="molecule type" value="Genomic_DNA"/>
</dbReference>
<evidence type="ECO:0000256" key="1">
    <source>
        <dbReference type="SAM" id="MobiDB-lite"/>
    </source>
</evidence>
<reference evidence="3" key="1">
    <citation type="journal article" date="2017" name="Genome Announc.">
        <title>Genome sequences of Cyberlindnera fabianii 65, Pichia kudriavzevii 129, and Saccharomyces cerevisiae 131 isolated from fermented masau fruits in Zimbabwe.</title>
        <authorList>
            <person name="van Rijswijck I.M.H."/>
            <person name="Derks M.F.L."/>
            <person name="Abee T."/>
            <person name="de Ridder D."/>
            <person name="Smid E.J."/>
        </authorList>
    </citation>
    <scope>NUCLEOTIDE SEQUENCE [LARGE SCALE GENOMIC DNA]</scope>
    <source>
        <strain evidence="3">129</strain>
    </source>
</reference>
<dbReference type="AlphaFoldDB" id="A0A1V2LKF1"/>
<organism evidence="2 3">
    <name type="scientific">Pichia kudriavzevii</name>
    <name type="common">Yeast</name>
    <name type="synonym">Issatchenkia orientalis</name>
    <dbReference type="NCBI Taxonomy" id="4909"/>
    <lineage>
        <taxon>Eukaryota</taxon>
        <taxon>Fungi</taxon>
        <taxon>Dikarya</taxon>
        <taxon>Ascomycota</taxon>
        <taxon>Saccharomycotina</taxon>
        <taxon>Pichiomycetes</taxon>
        <taxon>Pichiales</taxon>
        <taxon>Pichiaceae</taxon>
        <taxon>Pichia</taxon>
    </lineage>
</organism>
<accession>A0A1V2LKF1</accession>
<feature type="compositionally biased region" description="Basic and acidic residues" evidence="1">
    <location>
        <begin position="366"/>
        <end position="382"/>
    </location>
</feature>
<feature type="region of interest" description="Disordered" evidence="1">
    <location>
        <begin position="358"/>
        <end position="382"/>
    </location>
</feature>